<organism evidence="2 3">
    <name type="scientific">Besnoitia besnoiti</name>
    <name type="common">Apicomplexan protozoan</name>
    <dbReference type="NCBI Taxonomy" id="94643"/>
    <lineage>
        <taxon>Eukaryota</taxon>
        <taxon>Sar</taxon>
        <taxon>Alveolata</taxon>
        <taxon>Apicomplexa</taxon>
        <taxon>Conoidasida</taxon>
        <taxon>Coccidia</taxon>
        <taxon>Eucoccidiorida</taxon>
        <taxon>Eimeriorina</taxon>
        <taxon>Sarcocystidae</taxon>
        <taxon>Besnoitia</taxon>
    </lineage>
</organism>
<reference evidence="2 3" key="1">
    <citation type="submission" date="2017-09" db="EMBL/GenBank/DDBJ databases">
        <title>Genome sequencing of Besnoitia besnoiti strain Bb-Ger1.</title>
        <authorList>
            <person name="Schares G."/>
            <person name="Venepally P."/>
            <person name="Lorenzi H.A."/>
        </authorList>
    </citation>
    <scope>NUCLEOTIDE SEQUENCE [LARGE SCALE GENOMIC DNA]</scope>
    <source>
        <strain evidence="2 3">Bb-Ger1</strain>
    </source>
</reference>
<dbReference type="OrthoDB" id="329800at2759"/>
<dbReference type="AlphaFoldDB" id="A0A2A9M5V7"/>
<comment type="caution">
    <text evidence="2">The sequence shown here is derived from an EMBL/GenBank/DDBJ whole genome shotgun (WGS) entry which is preliminary data.</text>
</comment>
<sequence length="268" mass="29203">MTRAIEVEIESPDGTQCVDADALAFECFRGCESLVTANGVHTSADPPNGQPLPAGLCECTPSSAKPPSLDLKYNEGTTPEQAEGAEGRGPSVSTAESEGICHQEMTSHKQAIVREGTTPRRGSGVSSDDVRRVWQPEKNLFTPKTGVTCERVINVPRLAIDECADSVGGSLSRRSNIQRAADVSQSMVAPAELSPHEVIYLKLLYYYKRKSRSARENLWGPSDLCWHCCRRPSVTDTMTKSLIQVLKGRADAPAQHAERSFESEKPRC</sequence>
<evidence type="ECO:0000256" key="1">
    <source>
        <dbReference type="SAM" id="MobiDB-lite"/>
    </source>
</evidence>
<name>A0A2A9M5V7_BESBE</name>
<proteinExistence type="predicted"/>
<evidence type="ECO:0000313" key="3">
    <source>
        <dbReference type="Proteomes" id="UP000224006"/>
    </source>
</evidence>
<accession>A0A2A9M5V7</accession>
<protein>
    <submittedName>
        <fullName evidence="2">Uncharacterized protein</fullName>
    </submittedName>
</protein>
<dbReference type="KEGG" id="bbes:BESB_085340"/>
<feature type="region of interest" description="Disordered" evidence="1">
    <location>
        <begin position="67"/>
        <end position="129"/>
    </location>
</feature>
<dbReference type="EMBL" id="NWUJ01000009">
    <property type="protein sequence ID" value="PFH33335.1"/>
    <property type="molecule type" value="Genomic_DNA"/>
</dbReference>
<evidence type="ECO:0000313" key="2">
    <source>
        <dbReference type="EMBL" id="PFH33335.1"/>
    </source>
</evidence>
<dbReference type="RefSeq" id="XP_029217344.1">
    <property type="nucleotide sequence ID" value="XM_029366884.1"/>
</dbReference>
<keyword evidence="3" id="KW-1185">Reference proteome</keyword>
<dbReference type="GeneID" id="40313460"/>
<gene>
    <name evidence="2" type="ORF">BESB_085340</name>
</gene>
<dbReference type="Proteomes" id="UP000224006">
    <property type="component" value="Chromosome VIII"/>
</dbReference>
<dbReference type="VEuPathDB" id="ToxoDB:BESB_085340"/>